<evidence type="ECO:0000256" key="1">
    <source>
        <dbReference type="SAM" id="MobiDB-lite"/>
    </source>
</evidence>
<evidence type="ECO:0000313" key="2">
    <source>
        <dbReference type="EMBL" id="KAA0062049.1"/>
    </source>
</evidence>
<evidence type="ECO:0000313" key="3">
    <source>
        <dbReference type="Proteomes" id="UP000321393"/>
    </source>
</evidence>
<feature type="region of interest" description="Disordered" evidence="1">
    <location>
        <begin position="109"/>
        <end position="144"/>
    </location>
</feature>
<dbReference type="Proteomes" id="UP000321393">
    <property type="component" value="Unassembled WGS sequence"/>
</dbReference>
<reference evidence="2 3" key="1">
    <citation type="submission" date="2019-08" db="EMBL/GenBank/DDBJ databases">
        <title>Draft genome sequences of two oriental melons (Cucumis melo L. var makuwa).</title>
        <authorList>
            <person name="Kwon S.-Y."/>
        </authorList>
    </citation>
    <scope>NUCLEOTIDE SEQUENCE [LARGE SCALE GENOMIC DNA]</scope>
    <source>
        <strain evidence="3">cv. SW 3</strain>
        <tissue evidence="2">Leaf</tissue>
    </source>
</reference>
<sequence>MHAEPVVDSHLEWKDLAERVFDNEQFEFKVMFLEEDFIEQSTFHERKPTKETRKRLEKGECSRQAEHTDVEVPKYFFRFQELIMASNEALNLKMDKMLVEVEGLKKLLKEKNSQTVEETENKERDDNDGNDGGNNLRNNGEETR</sequence>
<dbReference type="EMBL" id="SSTE01004728">
    <property type="protein sequence ID" value="KAA0062049.1"/>
    <property type="molecule type" value="Genomic_DNA"/>
</dbReference>
<proteinExistence type="predicted"/>
<dbReference type="AlphaFoldDB" id="A0A5A7V8N4"/>
<accession>A0A5A7V8N4</accession>
<comment type="caution">
    <text evidence="2">The sequence shown here is derived from an EMBL/GenBank/DDBJ whole genome shotgun (WGS) entry which is preliminary data.</text>
</comment>
<protein>
    <submittedName>
        <fullName evidence="2">Uncharacterized protein</fullName>
    </submittedName>
</protein>
<organism evidence="2 3">
    <name type="scientific">Cucumis melo var. makuwa</name>
    <name type="common">Oriental melon</name>
    <dbReference type="NCBI Taxonomy" id="1194695"/>
    <lineage>
        <taxon>Eukaryota</taxon>
        <taxon>Viridiplantae</taxon>
        <taxon>Streptophyta</taxon>
        <taxon>Embryophyta</taxon>
        <taxon>Tracheophyta</taxon>
        <taxon>Spermatophyta</taxon>
        <taxon>Magnoliopsida</taxon>
        <taxon>eudicotyledons</taxon>
        <taxon>Gunneridae</taxon>
        <taxon>Pentapetalae</taxon>
        <taxon>rosids</taxon>
        <taxon>fabids</taxon>
        <taxon>Cucurbitales</taxon>
        <taxon>Cucurbitaceae</taxon>
        <taxon>Benincaseae</taxon>
        <taxon>Cucumis</taxon>
    </lineage>
</organism>
<gene>
    <name evidence="2" type="ORF">E6C27_scaffold89G003890</name>
</gene>
<feature type="region of interest" description="Disordered" evidence="1">
    <location>
        <begin position="43"/>
        <end position="64"/>
    </location>
</feature>
<name>A0A5A7V8N4_CUCMM</name>